<dbReference type="PANTHER" id="PTHR34408:SF1">
    <property type="entry name" value="GLYCOSYL HYDROLASE FAMILY 19 DOMAIN-CONTAINING PROTEIN HI_1415"/>
    <property type="match status" value="1"/>
</dbReference>
<dbReference type="PROSITE" id="PS51781">
    <property type="entry name" value="SH3B"/>
    <property type="match status" value="1"/>
</dbReference>
<dbReference type="InterPro" id="IPR052354">
    <property type="entry name" value="Cell_Wall_Dynamics_Protein"/>
</dbReference>
<dbReference type="RefSeq" id="WP_053222157.1">
    <property type="nucleotide sequence ID" value="NZ_JSVA01000004.1"/>
</dbReference>
<dbReference type="EMBL" id="JSVA01000004">
    <property type="protein sequence ID" value="KOF03938.1"/>
    <property type="molecule type" value="Genomic_DNA"/>
</dbReference>
<gene>
    <name evidence="2" type="ORF">OB69_02710</name>
</gene>
<keyword evidence="3" id="KW-1185">Reference proteome</keyword>
<organism evidence="2 3">
    <name type="scientific">Roseivirga seohaensis subsp. aquiponti</name>
    <dbReference type="NCBI Taxonomy" id="1566026"/>
    <lineage>
        <taxon>Bacteria</taxon>
        <taxon>Pseudomonadati</taxon>
        <taxon>Bacteroidota</taxon>
        <taxon>Cytophagia</taxon>
        <taxon>Cytophagales</taxon>
        <taxon>Roseivirgaceae</taxon>
        <taxon>Roseivirga</taxon>
    </lineage>
</organism>
<proteinExistence type="predicted"/>
<feature type="domain" description="SH3b" evidence="1">
    <location>
        <begin position="2"/>
        <end position="64"/>
    </location>
</feature>
<sequence>MGQSYYVSSSSLNLRVGPSIESKSIQTLSQYDNVTMLEESGEWYKIQFGDKTGYANKNFLKAGKAVTSISSYRIGATCKDGTSSSATGRGACSHHGGVSSWRTKSTKVLLRVEKG</sequence>
<evidence type="ECO:0000313" key="3">
    <source>
        <dbReference type="Proteomes" id="UP000036908"/>
    </source>
</evidence>
<name>A0A0L8AN90_9BACT</name>
<dbReference type="PATRIC" id="fig|1566026.4.peg.2307"/>
<dbReference type="InterPro" id="IPR003646">
    <property type="entry name" value="SH3-like_bac-type"/>
</dbReference>
<dbReference type="AlphaFoldDB" id="A0A0L8AN90"/>
<comment type="caution">
    <text evidence="2">The sequence shown here is derived from an EMBL/GenBank/DDBJ whole genome shotgun (WGS) entry which is preliminary data.</text>
</comment>
<dbReference type="Pfam" id="PF08239">
    <property type="entry name" value="SH3_3"/>
    <property type="match status" value="1"/>
</dbReference>
<dbReference type="SMART" id="SM00287">
    <property type="entry name" value="SH3b"/>
    <property type="match status" value="1"/>
</dbReference>
<evidence type="ECO:0000259" key="1">
    <source>
        <dbReference type="PROSITE" id="PS51781"/>
    </source>
</evidence>
<dbReference type="Gene3D" id="2.30.30.40">
    <property type="entry name" value="SH3 Domains"/>
    <property type="match status" value="1"/>
</dbReference>
<dbReference type="PANTHER" id="PTHR34408">
    <property type="entry name" value="FAMILY PROTEIN, PUTATIVE-RELATED"/>
    <property type="match status" value="1"/>
</dbReference>
<protein>
    <recommendedName>
        <fullName evidence="1">SH3b domain-containing protein</fullName>
    </recommendedName>
</protein>
<evidence type="ECO:0000313" key="2">
    <source>
        <dbReference type="EMBL" id="KOF03938.1"/>
    </source>
</evidence>
<accession>A0A0L8AN90</accession>
<dbReference type="Proteomes" id="UP000036908">
    <property type="component" value="Unassembled WGS sequence"/>
</dbReference>
<reference evidence="3" key="1">
    <citation type="submission" date="2014-11" db="EMBL/GenBank/DDBJ databases">
        <title>Genome sequencing of Roseivirga sp. D-25.</title>
        <authorList>
            <person name="Selvaratnam C."/>
            <person name="Thevarajoo S."/>
            <person name="Goh K.M."/>
            <person name="Eee R."/>
            <person name="Chan K.-G."/>
            <person name="Chong C.S."/>
        </authorList>
    </citation>
    <scope>NUCLEOTIDE SEQUENCE [LARGE SCALE GENOMIC DNA]</scope>
    <source>
        <strain evidence="3">D-25</strain>
    </source>
</reference>